<dbReference type="PROSITE" id="PS51257">
    <property type="entry name" value="PROKAR_LIPOPROTEIN"/>
    <property type="match status" value="1"/>
</dbReference>
<evidence type="ECO:0000313" key="4">
    <source>
        <dbReference type="EMBL" id="MDB9221955.1"/>
    </source>
</evidence>
<evidence type="ECO:0000313" key="3">
    <source>
        <dbReference type="EMBL" id="MCG4961710.1"/>
    </source>
</evidence>
<dbReference type="RefSeq" id="WP_013613482.1">
    <property type="nucleotide sequence ID" value="NZ_BAABYK010000001.1"/>
</dbReference>
<dbReference type="GeneID" id="61276554"/>
<dbReference type="Proteomes" id="UP000283426">
    <property type="component" value="Unassembled WGS sequence"/>
</dbReference>
<dbReference type="InterPro" id="IPR030395">
    <property type="entry name" value="GP_PDE_dom"/>
</dbReference>
<dbReference type="Proteomes" id="UP000284434">
    <property type="component" value="Unassembled WGS sequence"/>
</dbReference>
<dbReference type="OMA" id="PMCFLLW"/>
<feature type="domain" description="GP-PDE" evidence="2">
    <location>
        <begin position="55"/>
        <end position="454"/>
    </location>
</feature>
<dbReference type="InterPro" id="IPR017946">
    <property type="entry name" value="PLC-like_Pdiesterase_TIM-brl"/>
</dbReference>
<evidence type="ECO:0000313" key="9">
    <source>
        <dbReference type="Proteomes" id="UP000284243"/>
    </source>
</evidence>
<dbReference type="Proteomes" id="UP001212263">
    <property type="component" value="Unassembled WGS sequence"/>
</dbReference>
<keyword evidence="1" id="KW-0732">Signal</keyword>
<organism evidence="7 10">
    <name type="scientific">Odoribacter splanchnicus</name>
    <dbReference type="NCBI Taxonomy" id="28118"/>
    <lineage>
        <taxon>Bacteria</taxon>
        <taxon>Pseudomonadati</taxon>
        <taxon>Bacteroidota</taxon>
        <taxon>Bacteroidia</taxon>
        <taxon>Bacteroidales</taxon>
        <taxon>Odoribacteraceae</taxon>
        <taxon>Odoribacter</taxon>
    </lineage>
</organism>
<dbReference type="PANTHER" id="PTHR46211:SF1">
    <property type="entry name" value="GLYCEROPHOSPHODIESTER PHOSPHODIESTERASE, CYTOPLASMIC"/>
    <property type="match status" value="1"/>
</dbReference>
<reference evidence="8 9" key="1">
    <citation type="submission" date="2018-08" db="EMBL/GenBank/DDBJ databases">
        <title>A genome reference for cultivated species of the human gut microbiota.</title>
        <authorList>
            <person name="Zou Y."/>
            <person name="Xue W."/>
            <person name="Luo G."/>
        </authorList>
    </citation>
    <scope>NUCLEOTIDE SEQUENCE [LARGE SCALE GENOMIC DNA]</scope>
    <source>
        <strain evidence="6 8">AF14-6AC</strain>
        <strain evidence="5 9">AF16-14</strain>
        <strain evidence="7 10">OF03-11</strain>
    </source>
</reference>
<dbReference type="Gene3D" id="3.20.20.190">
    <property type="entry name" value="Phosphatidylinositol (PI) phosphodiesterase"/>
    <property type="match status" value="1"/>
</dbReference>
<evidence type="ECO:0000259" key="2">
    <source>
        <dbReference type="PROSITE" id="PS51704"/>
    </source>
</evidence>
<dbReference type="GO" id="GO:0006629">
    <property type="term" value="P:lipid metabolic process"/>
    <property type="evidence" value="ECO:0007669"/>
    <property type="project" value="InterPro"/>
</dbReference>
<feature type="signal peptide" evidence="1">
    <location>
        <begin position="1"/>
        <end position="20"/>
    </location>
</feature>
<proteinExistence type="predicted"/>
<sequence length="484" mass="55413">MIKRWVYVALAFGLGMSAMSCENQKFNDVKVDVDRVHVDELSPEMIKVRDYVPEYAVIAHRGSTFWTPEETESAYRWAREIGADYLECDMQVSKDGVVLALHDDNLKRTTNIETVFGETLPREIRKNYYMKIGYSETEAEEKVKADEANFVPNLPAYYTYEELLMLDAGSWFNNENLEEALPGLAKEKQYISTLEDLIMYSKGYRLIRDRNQPGMPRQYSIVGKTGETITSLSGTADIVKYDFGYEIDPVWEAGNKNIPGIYIEFKEPWLNPKGFEQIVYDVLANTQDMNIIEKPEPEDTPFYINNGTINVGNTNGKVILQTFSLESLVRVAEVFQGKVPMCFLLWKGTGATDLTYDDPLGYASFINLGVKYKAHFIGPCIAGAPNDYPELDQPWQDYLIHRAKMKNHPYTFDTYDQMAKYFGQYNFGVADGMFNPPYLDALFTNHSDMSINYMITHGWRKSPASQTLVDAREVLRKLGYLDNN</sequence>
<dbReference type="GO" id="GO:0008081">
    <property type="term" value="F:phosphoric diester hydrolase activity"/>
    <property type="evidence" value="ECO:0007669"/>
    <property type="project" value="InterPro"/>
</dbReference>
<name>A0A1Y3YQR3_9BACT</name>
<dbReference type="Pfam" id="PF03009">
    <property type="entry name" value="GDPD"/>
    <property type="match status" value="1"/>
</dbReference>
<dbReference type="EMBL" id="QRYW01000027">
    <property type="protein sequence ID" value="RGV23616.1"/>
    <property type="molecule type" value="Genomic_DNA"/>
</dbReference>
<dbReference type="Proteomes" id="UP000284243">
    <property type="component" value="Unassembled WGS sequence"/>
</dbReference>
<reference evidence="4" key="3">
    <citation type="submission" date="2023-01" db="EMBL/GenBank/DDBJ databases">
        <title>Human gut microbiome strain richness.</title>
        <authorList>
            <person name="Chen-Liaw A."/>
        </authorList>
    </citation>
    <scope>NUCLEOTIDE SEQUENCE</scope>
    <source>
        <strain evidence="4">RTP21484st1_B7_RTP21484_190118</strain>
    </source>
</reference>
<protein>
    <submittedName>
        <fullName evidence="4 7">Glycerophosphodiester phosphodiesterase</fullName>
    </submittedName>
</protein>
<comment type="caution">
    <text evidence="7">The sequence shown here is derived from an EMBL/GenBank/DDBJ whole genome shotgun (WGS) entry which is preliminary data.</text>
</comment>
<evidence type="ECO:0000313" key="8">
    <source>
        <dbReference type="Proteomes" id="UP000283426"/>
    </source>
</evidence>
<dbReference type="EMBL" id="QSCO01000002">
    <property type="protein sequence ID" value="RGY09628.1"/>
    <property type="molecule type" value="Genomic_DNA"/>
</dbReference>
<dbReference type="EMBL" id="QRYC01000003">
    <property type="protein sequence ID" value="RGU58149.1"/>
    <property type="molecule type" value="Genomic_DNA"/>
</dbReference>
<evidence type="ECO:0000256" key="1">
    <source>
        <dbReference type="SAM" id="SignalP"/>
    </source>
</evidence>
<dbReference type="EMBL" id="JAQMRD010000002">
    <property type="protein sequence ID" value="MDB9221955.1"/>
    <property type="molecule type" value="Genomic_DNA"/>
</dbReference>
<reference evidence="3" key="2">
    <citation type="submission" date="2022-01" db="EMBL/GenBank/DDBJ databases">
        <title>Collection of gut derived symbiotic bacterial strains cultured from healthy donors.</title>
        <authorList>
            <person name="Lin H."/>
            <person name="Kohout C."/>
            <person name="Waligurski E."/>
            <person name="Pamer E.G."/>
        </authorList>
    </citation>
    <scope>NUCLEOTIDE SEQUENCE</scope>
    <source>
        <strain evidence="3">DFI.1.149</strain>
    </source>
</reference>
<evidence type="ECO:0000313" key="10">
    <source>
        <dbReference type="Proteomes" id="UP000284434"/>
    </source>
</evidence>
<evidence type="ECO:0000313" key="7">
    <source>
        <dbReference type="EMBL" id="RGY09628.1"/>
    </source>
</evidence>
<evidence type="ECO:0000313" key="6">
    <source>
        <dbReference type="EMBL" id="RGV23616.1"/>
    </source>
</evidence>
<gene>
    <name evidence="6" type="ORF">DWW24_13105</name>
    <name evidence="5" type="ORF">DWW57_03585</name>
    <name evidence="7" type="ORF">DXA53_02275</name>
    <name evidence="3" type="ORF">L0P03_17965</name>
    <name evidence="4" type="ORF">PN645_02915</name>
</gene>
<dbReference type="Proteomes" id="UP001199750">
    <property type="component" value="Unassembled WGS sequence"/>
</dbReference>
<feature type="chain" id="PRO_5042691639" evidence="1">
    <location>
        <begin position="21"/>
        <end position="484"/>
    </location>
</feature>
<dbReference type="PROSITE" id="PS51704">
    <property type="entry name" value="GP_PDE"/>
    <property type="match status" value="1"/>
</dbReference>
<dbReference type="AlphaFoldDB" id="A0A1Y3YQR3"/>
<dbReference type="SUPFAM" id="SSF51695">
    <property type="entry name" value="PLC-like phosphodiesterases"/>
    <property type="match status" value="2"/>
</dbReference>
<accession>A0A1Y3YQR3</accession>
<dbReference type="EMBL" id="JAKNDN010000043">
    <property type="protein sequence ID" value="MCG4961710.1"/>
    <property type="molecule type" value="Genomic_DNA"/>
</dbReference>
<dbReference type="PANTHER" id="PTHR46211">
    <property type="entry name" value="GLYCEROPHOSPHORYL DIESTER PHOSPHODIESTERASE"/>
    <property type="match status" value="1"/>
</dbReference>
<evidence type="ECO:0000313" key="5">
    <source>
        <dbReference type="EMBL" id="RGU58149.1"/>
    </source>
</evidence>